<dbReference type="InterPro" id="IPR001564">
    <property type="entry name" value="Nucleoside_diP_kinase"/>
</dbReference>
<protein>
    <submittedName>
        <fullName evidence="6">Thioredoxin domain-containing protein 3 homolog isoform X6</fullName>
    </submittedName>
</protein>
<dbReference type="GO" id="GO:0004550">
    <property type="term" value="F:nucleoside diphosphate kinase activity"/>
    <property type="evidence" value="ECO:0007669"/>
    <property type="project" value="InterPro"/>
</dbReference>
<feature type="compositionally biased region" description="Polar residues" evidence="3">
    <location>
        <begin position="990"/>
        <end position="1000"/>
    </location>
</feature>
<dbReference type="InterPro" id="IPR036850">
    <property type="entry name" value="NDK-like_dom_sf"/>
</dbReference>
<dbReference type="Gene3D" id="3.40.30.10">
    <property type="entry name" value="Glutaredoxin"/>
    <property type="match status" value="1"/>
</dbReference>
<feature type="compositionally biased region" description="Basic and acidic residues" evidence="3">
    <location>
        <begin position="885"/>
        <end position="897"/>
    </location>
</feature>
<feature type="compositionally biased region" description="Polar residues" evidence="3">
    <location>
        <begin position="968"/>
        <end position="977"/>
    </location>
</feature>
<dbReference type="PRINTS" id="PR01243">
    <property type="entry name" value="NUCDPKINASE"/>
</dbReference>
<feature type="region of interest" description="Disordered" evidence="3">
    <location>
        <begin position="127"/>
        <end position="157"/>
    </location>
</feature>
<dbReference type="Pfam" id="PF00334">
    <property type="entry name" value="NDK"/>
    <property type="match status" value="3"/>
</dbReference>
<comment type="similarity">
    <text evidence="1 2">Belongs to the NDK family.</text>
</comment>
<reference evidence="6" key="1">
    <citation type="submission" date="2025-08" db="UniProtKB">
        <authorList>
            <consortium name="RefSeq"/>
        </authorList>
    </citation>
    <scope>IDENTIFICATION</scope>
    <source>
        <tissue evidence="6">Gonads</tissue>
    </source>
</reference>
<dbReference type="Proteomes" id="UP000085678">
    <property type="component" value="Unplaced"/>
</dbReference>
<feature type="compositionally biased region" description="Basic and acidic residues" evidence="3">
    <location>
        <begin position="928"/>
        <end position="948"/>
    </location>
</feature>
<keyword evidence="5" id="KW-1185">Reference proteome</keyword>
<feature type="compositionally biased region" description="Basic and acidic residues" evidence="3">
    <location>
        <begin position="756"/>
        <end position="775"/>
    </location>
</feature>
<dbReference type="PROSITE" id="PS51374">
    <property type="entry name" value="NDPK_LIKE"/>
    <property type="match status" value="3"/>
</dbReference>
<dbReference type="Pfam" id="PF00085">
    <property type="entry name" value="Thioredoxin"/>
    <property type="match status" value="1"/>
</dbReference>
<dbReference type="RefSeq" id="XP_013400545.1">
    <property type="nucleotide sequence ID" value="XM_013545091.1"/>
</dbReference>
<name>A0A1S3IQQ0_LINAN</name>
<evidence type="ECO:0000313" key="5">
    <source>
        <dbReference type="Proteomes" id="UP000085678"/>
    </source>
</evidence>
<dbReference type="SUPFAM" id="SSF52833">
    <property type="entry name" value="Thioredoxin-like"/>
    <property type="match status" value="1"/>
</dbReference>
<dbReference type="AlphaFoldDB" id="A0A1S3IQQ0"/>
<feature type="compositionally biased region" description="Polar residues" evidence="3">
    <location>
        <begin position="794"/>
        <end position="806"/>
    </location>
</feature>
<feature type="compositionally biased region" description="Basic and acidic residues" evidence="3">
    <location>
        <begin position="809"/>
        <end position="838"/>
    </location>
</feature>
<organism evidence="5 6">
    <name type="scientific">Lingula anatina</name>
    <name type="common">Brachiopod</name>
    <name type="synonym">Lingula unguis</name>
    <dbReference type="NCBI Taxonomy" id="7574"/>
    <lineage>
        <taxon>Eukaryota</taxon>
        <taxon>Metazoa</taxon>
        <taxon>Spiralia</taxon>
        <taxon>Lophotrochozoa</taxon>
        <taxon>Brachiopoda</taxon>
        <taxon>Linguliformea</taxon>
        <taxon>Lingulata</taxon>
        <taxon>Lingulida</taxon>
        <taxon>Linguloidea</taxon>
        <taxon>Lingulidae</taxon>
        <taxon>Lingula</taxon>
    </lineage>
</organism>
<feature type="compositionally biased region" description="Acidic residues" evidence="3">
    <location>
        <begin position="690"/>
        <end position="703"/>
    </location>
</feature>
<dbReference type="CDD" id="cd04416">
    <property type="entry name" value="NDPk_TX"/>
    <property type="match status" value="3"/>
</dbReference>
<feature type="domain" description="Nucleoside diphosphate kinase-like" evidence="4">
    <location>
        <begin position="157"/>
        <end position="300"/>
    </location>
</feature>
<dbReference type="PANTHER" id="PTHR46135:SF3">
    <property type="entry name" value="NME_NM23 FAMILY MEMBER 8"/>
    <property type="match status" value="1"/>
</dbReference>
<dbReference type="OrthoDB" id="10263751at2759"/>
<dbReference type="InterPro" id="IPR013766">
    <property type="entry name" value="Thioredoxin_domain"/>
</dbReference>
<feature type="domain" description="Nucleoside diphosphate kinase-like" evidence="4">
    <location>
        <begin position="447"/>
        <end position="585"/>
    </location>
</feature>
<feature type="compositionally biased region" description="Basic and acidic residues" evidence="3">
    <location>
        <begin position="659"/>
        <end position="680"/>
    </location>
</feature>
<dbReference type="InterPro" id="IPR034907">
    <property type="entry name" value="NDK-like_dom"/>
</dbReference>
<feature type="compositionally biased region" description="Polar residues" evidence="3">
    <location>
        <begin position="739"/>
        <end position="751"/>
    </location>
</feature>
<dbReference type="InterPro" id="IPR036249">
    <property type="entry name" value="Thioredoxin-like_sf"/>
</dbReference>
<evidence type="ECO:0000313" key="6">
    <source>
        <dbReference type="RefSeq" id="XP_013400545.1"/>
    </source>
</evidence>
<comment type="caution">
    <text evidence="1">Lacks conserved residue(s) required for the propagation of feature annotation.</text>
</comment>
<dbReference type="GO" id="GO:0006241">
    <property type="term" value="P:CTP biosynthetic process"/>
    <property type="evidence" value="ECO:0007669"/>
    <property type="project" value="InterPro"/>
</dbReference>
<feature type="domain" description="Nucleoside diphosphate kinase-like" evidence="4">
    <location>
        <begin position="312"/>
        <end position="446"/>
    </location>
</feature>
<gene>
    <name evidence="6" type="primary">LOC106166507</name>
</gene>
<feature type="compositionally biased region" description="Polar residues" evidence="3">
    <location>
        <begin position="649"/>
        <end position="658"/>
    </location>
</feature>
<dbReference type="SUPFAM" id="SSF54919">
    <property type="entry name" value="Nucleoside diphosphate kinase, NDK"/>
    <property type="match status" value="3"/>
</dbReference>
<dbReference type="SMART" id="SM00562">
    <property type="entry name" value="NDK"/>
    <property type="match status" value="3"/>
</dbReference>
<feature type="compositionally biased region" description="Basic and acidic residues" evidence="3">
    <location>
        <begin position="860"/>
        <end position="877"/>
    </location>
</feature>
<accession>A0A1S3IQQ0</accession>
<dbReference type="Gene3D" id="3.30.70.141">
    <property type="entry name" value="Nucleoside diphosphate kinase-like domain"/>
    <property type="match status" value="3"/>
</dbReference>
<dbReference type="PANTHER" id="PTHR46135">
    <property type="entry name" value="NME/NM23 FAMILY MEMBER 8"/>
    <property type="match status" value="1"/>
</dbReference>
<feature type="compositionally biased region" description="Basic and acidic residues" evidence="3">
    <location>
        <begin position="127"/>
        <end position="144"/>
    </location>
</feature>
<evidence type="ECO:0000259" key="4">
    <source>
        <dbReference type="SMART" id="SM00562"/>
    </source>
</evidence>
<evidence type="ECO:0000256" key="3">
    <source>
        <dbReference type="SAM" id="MobiDB-lite"/>
    </source>
</evidence>
<proteinExistence type="inferred from homology"/>
<evidence type="ECO:0000256" key="1">
    <source>
        <dbReference type="PROSITE-ProRule" id="PRU00706"/>
    </source>
</evidence>
<evidence type="ECO:0000256" key="2">
    <source>
        <dbReference type="RuleBase" id="RU004011"/>
    </source>
</evidence>
<feature type="compositionally biased region" description="Basic and acidic residues" evidence="3">
    <location>
        <begin position="1001"/>
        <end position="1011"/>
    </location>
</feature>
<dbReference type="InterPro" id="IPR023005">
    <property type="entry name" value="Nucleoside_diP_kinase_AS"/>
</dbReference>
<dbReference type="GO" id="GO:0006183">
    <property type="term" value="P:GTP biosynthetic process"/>
    <property type="evidence" value="ECO:0007669"/>
    <property type="project" value="InterPro"/>
</dbReference>
<dbReference type="CDD" id="cd02948">
    <property type="entry name" value="TRX_NDPK"/>
    <property type="match status" value="1"/>
</dbReference>
<sequence>MAGKKKEIVLQVQIETQEEWEEFMTKEGLLVVDVYQEWSGPCKAMVTNLRKLKMELSDDYLHFATAKADTIDALEKYRGKCQPCFLFFAGGCLVAVVRGANAPVIERTLKDQLAQEHKVMEGIAERKEIRDPALGEEEKEKGGLDEEETEKEEAPKKEVTVAIIKPDAVKAGKVEEILEQMKEAGIEVLAQEERQLTDEEAREFYSAQQDQEHFEDLVSFMSSGPSHVLVLTKGSGEGIIQEWRDLLGPTSVEEAKEQAPDSLRAKFGSEKYFNALHGSDSQDTATRELAFFFPNFVMPGSPAAKSAAKPQVQRTLALIRPDALTEHKDAILEKIQEAGFTIAMQKEVQLTKEQAEEFYKEHKDQPYFEELTNRMSCGPLLALSLARDDAVDAWRGMLGPKEVDKAKEEAPESLRAQFAVEGVEINPVHGSDSPTTAQQELEYFFPMQQTLAVVKPDAYKTKDEIMELIKEAGFHIAARKETELTPDIVQQLYKEHEGKEYYGDLVEHMTSGPTLFMVLSKENAVEGWRGIIGPTDPAKAKEEAPDSIRAQFGSDVKANAVHGSSDVEHAKEAITAIFGDLVFEKDGTLKGEEIPLEGEEEATGQEKAAEEGAPAAEEGEAKPAEESGEDEDSPVPPTTEEHLVPAATEESSIGVSQRSEVKSPDKVAENESETEIDHKVGGPATTSENGEQEYDNDFEADENESVKNESEENKTDADTGLKEAENSKDSTGPGKSENEATSDQIESQTNLDNDEPIVKETETGSGKVEVDKTENDNQSEEIESAAEQKEFDKTSGSGENDTTTSLAVKDGHDSEEVTGSEQKESKTVEETAKLKENESETGSVKIESNNEGEGNGSDGYKSETILKRDEVSEEIGKSEVSGSDSTDRGDKASKEADGSGGSEAETTSVQNEKEVSGRVSISEGGESAQKEDKIDNEIEESSGEKENQSKGTPVDSPNPETKDDNKNSGDNTNSNEPGNEGNFPDKRADSQTIVSPSTTQSEHDAELRENVGAEAGTEG</sequence>
<feature type="region of interest" description="Disordered" evidence="3">
    <location>
        <begin position="595"/>
        <end position="1019"/>
    </location>
</feature>
<dbReference type="InterPro" id="IPR051766">
    <property type="entry name" value="TXND_domain-containing"/>
</dbReference>
<dbReference type="GeneID" id="106166507"/>
<dbReference type="GO" id="GO:0006228">
    <property type="term" value="P:UTP biosynthetic process"/>
    <property type="evidence" value="ECO:0007669"/>
    <property type="project" value="InterPro"/>
</dbReference>
<dbReference type="PROSITE" id="PS00469">
    <property type="entry name" value="NDPK"/>
    <property type="match status" value="1"/>
</dbReference>
<feature type="compositionally biased region" description="Basic and acidic residues" evidence="3">
    <location>
        <begin position="704"/>
        <end position="728"/>
    </location>
</feature>